<dbReference type="InterPro" id="IPR036259">
    <property type="entry name" value="MFS_trans_sf"/>
</dbReference>
<evidence type="ECO:0000313" key="2">
    <source>
        <dbReference type="EMBL" id="KYF48959.1"/>
    </source>
</evidence>
<keyword evidence="1" id="KW-0472">Membrane</keyword>
<evidence type="ECO:0008006" key="4">
    <source>
        <dbReference type="Google" id="ProtNLM"/>
    </source>
</evidence>
<sequence>MIGHPVAGLLGFASVGLGLSCVVPTVFSAAARTGPTGASIAAVATFGYLAFLGGPPVVGHIAAATSLPIALSLIVAGALAIVLLAGSIGGRPAARDVERRSGERVEA</sequence>
<dbReference type="EMBL" id="JELY01003432">
    <property type="protein sequence ID" value="KYF48959.1"/>
    <property type="molecule type" value="Genomic_DNA"/>
</dbReference>
<evidence type="ECO:0000313" key="3">
    <source>
        <dbReference type="Proteomes" id="UP000075420"/>
    </source>
</evidence>
<proteinExistence type="predicted"/>
<feature type="transmembrane region" description="Helical" evidence="1">
    <location>
        <begin position="69"/>
        <end position="90"/>
    </location>
</feature>
<organism evidence="2 3">
    <name type="scientific">Sorangium cellulosum</name>
    <name type="common">Polyangium cellulosum</name>
    <dbReference type="NCBI Taxonomy" id="56"/>
    <lineage>
        <taxon>Bacteria</taxon>
        <taxon>Pseudomonadati</taxon>
        <taxon>Myxococcota</taxon>
        <taxon>Polyangia</taxon>
        <taxon>Polyangiales</taxon>
        <taxon>Polyangiaceae</taxon>
        <taxon>Sorangium</taxon>
    </lineage>
</organism>
<keyword evidence="1" id="KW-0812">Transmembrane</keyword>
<dbReference type="Proteomes" id="UP000075420">
    <property type="component" value="Unassembled WGS sequence"/>
</dbReference>
<accession>A0A150P1I7</accession>
<gene>
    <name evidence="2" type="ORF">BE08_21420</name>
</gene>
<evidence type="ECO:0000256" key="1">
    <source>
        <dbReference type="SAM" id="Phobius"/>
    </source>
</evidence>
<dbReference type="AlphaFoldDB" id="A0A150P1I7"/>
<reference evidence="2 3" key="1">
    <citation type="submission" date="2014-02" db="EMBL/GenBank/DDBJ databases">
        <title>The small core and large imbalanced accessory genome model reveals a collaborative survival strategy of Sorangium cellulosum strains in nature.</title>
        <authorList>
            <person name="Han K."/>
            <person name="Peng R."/>
            <person name="Blom J."/>
            <person name="Li Y.-Z."/>
        </authorList>
    </citation>
    <scope>NUCLEOTIDE SEQUENCE [LARGE SCALE GENOMIC DNA]</scope>
    <source>
        <strain evidence="2 3">So0157-25</strain>
    </source>
</reference>
<comment type="caution">
    <text evidence="2">The sequence shown here is derived from an EMBL/GenBank/DDBJ whole genome shotgun (WGS) entry which is preliminary data.</text>
</comment>
<feature type="transmembrane region" description="Helical" evidence="1">
    <location>
        <begin position="39"/>
        <end position="63"/>
    </location>
</feature>
<dbReference type="SUPFAM" id="SSF103473">
    <property type="entry name" value="MFS general substrate transporter"/>
    <property type="match status" value="1"/>
</dbReference>
<protein>
    <recommendedName>
        <fullName evidence="4">Major facilitator superfamily (MFS) profile domain-containing protein</fullName>
    </recommendedName>
</protein>
<feature type="transmembrane region" description="Helical" evidence="1">
    <location>
        <begin position="6"/>
        <end position="27"/>
    </location>
</feature>
<name>A0A150P1I7_SORCE</name>
<keyword evidence="1" id="KW-1133">Transmembrane helix</keyword>